<evidence type="ECO:0000313" key="15">
    <source>
        <dbReference type="Proteomes" id="UP000298493"/>
    </source>
</evidence>
<dbReference type="InterPro" id="IPR050414">
    <property type="entry name" value="Fungal_M35_metalloproteases"/>
</dbReference>
<feature type="binding site" evidence="12">
    <location>
        <position position="323"/>
    </location>
    <ligand>
        <name>Zn(2+)</name>
        <dbReference type="ChEBI" id="CHEBI:29105"/>
        <note>catalytic</note>
    </ligand>
</feature>
<dbReference type="GO" id="GO:0046872">
    <property type="term" value="F:metal ion binding"/>
    <property type="evidence" value="ECO:0007669"/>
    <property type="project" value="UniProtKB-KW"/>
</dbReference>
<dbReference type="Gene3D" id="3.40.390.10">
    <property type="entry name" value="Collagenase (Catalytic Domain)"/>
    <property type="match status" value="1"/>
</dbReference>
<evidence type="ECO:0000256" key="12">
    <source>
        <dbReference type="PIRSR" id="PIRSR601384-2"/>
    </source>
</evidence>
<dbReference type="SUPFAM" id="SSF55486">
    <property type="entry name" value="Metalloproteases ('zincins'), catalytic domain"/>
    <property type="match status" value="1"/>
</dbReference>
<keyword evidence="3 13" id="KW-0645">Protease</keyword>
<dbReference type="STRING" id="86259.A0A4Z1NV43"/>
<evidence type="ECO:0000256" key="11">
    <source>
        <dbReference type="PIRSR" id="PIRSR601384-1"/>
    </source>
</evidence>
<dbReference type="Gene3D" id="2.60.40.2970">
    <property type="match status" value="1"/>
</dbReference>
<dbReference type="GO" id="GO:0004222">
    <property type="term" value="F:metalloendopeptidase activity"/>
    <property type="evidence" value="ECO:0007669"/>
    <property type="project" value="InterPro"/>
</dbReference>
<organism evidence="14 15">
    <name type="scientific">Venturia nashicola</name>
    <dbReference type="NCBI Taxonomy" id="86259"/>
    <lineage>
        <taxon>Eukaryota</taxon>
        <taxon>Fungi</taxon>
        <taxon>Dikarya</taxon>
        <taxon>Ascomycota</taxon>
        <taxon>Pezizomycotina</taxon>
        <taxon>Dothideomycetes</taxon>
        <taxon>Pleosporomycetidae</taxon>
        <taxon>Venturiales</taxon>
        <taxon>Venturiaceae</taxon>
        <taxon>Venturia</taxon>
    </lineage>
</organism>
<dbReference type="GO" id="GO:0005576">
    <property type="term" value="C:extracellular region"/>
    <property type="evidence" value="ECO:0007669"/>
    <property type="project" value="UniProtKB-SubCell"/>
</dbReference>
<evidence type="ECO:0000256" key="7">
    <source>
        <dbReference type="ARBA" id="ARBA00022801"/>
    </source>
</evidence>
<comment type="cofactor">
    <cofactor evidence="12 13">
        <name>Zn(2+)</name>
        <dbReference type="ChEBI" id="CHEBI:29105"/>
    </cofactor>
    <text evidence="12 13">Binds 1 zinc ion per subunit.</text>
</comment>
<dbReference type="AlphaFoldDB" id="A0A4Z1NV43"/>
<dbReference type="Proteomes" id="UP000298493">
    <property type="component" value="Unassembled WGS sequence"/>
</dbReference>
<evidence type="ECO:0000313" key="14">
    <source>
        <dbReference type="EMBL" id="TID18442.1"/>
    </source>
</evidence>
<accession>A0A4Z1NV43</accession>
<evidence type="ECO:0000256" key="3">
    <source>
        <dbReference type="ARBA" id="ARBA00022670"/>
    </source>
</evidence>
<feature type="binding site" evidence="12">
    <location>
        <position position="312"/>
    </location>
    <ligand>
        <name>Zn(2+)</name>
        <dbReference type="ChEBI" id="CHEBI:29105"/>
        <note>catalytic</note>
    </ligand>
</feature>
<feature type="binding site" evidence="12">
    <location>
        <position position="308"/>
    </location>
    <ligand>
        <name>Zn(2+)</name>
        <dbReference type="ChEBI" id="CHEBI:29105"/>
        <note>catalytic</note>
    </ligand>
</feature>
<dbReference type="PANTHER" id="PTHR37016:SF3">
    <property type="entry name" value="NEUTRAL PROTEASE 2-RELATED"/>
    <property type="match status" value="1"/>
</dbReference>
<evidence type="ECO:0000256" key="10">
    <source>
        <dbReference type="ARBA" id="ARBA00023145"/>
    </source>
</evidence>
<evidence type="ECO:0000256" key="2">
    <source>
        <dbReference type="ARBA" id="ARBA00010279"/>
    </source>
</evidence>
<protein>
    <recommendedName>
        <fullName evidence="13">Neutral protease 2</fullName>
        <ecNumber evidence="13">3.4.24.39</ecNumber>
    </recommendedName>
    <alternativeName>
        <fullName evidence="13">Deuterolysin</fullName>
    </alternativeName>
</protein>
<comment type="catalytic activity">
    <reaction evidence="1 13">
        <text>Preferential cleavage of bonds with hydrophobic residues in P1'. Also 3-Asn-|-Gln-4 and 8-Gly-|-Ser-9 bonds in insulin B chain.</text>
        <dbReference type="EC" id="3.4.24.39"/>
    </reaction>
</comment>
<proteinExistence type="inferred from homology"/>
<keyword evidence="4 13" id="KW-0165">Cleavage on pair of basic residues</keyword>
<evidence type="ECO:0000256" key="6">
    <source>
        <dbReference type="ARBA" id="ARBA00022729"/>
    </source>
</evidence>
<keyword evidence="15" id="KW-1185">Reference proteome</keyword>
<dbReference type="InterPro" id="IPR024079">
    <property type="entry name" value="MetalloPept_cat_dom_sf"/>
</dbReference>
<evidence type="ECO:0000256" key="13">
    <source>
        <dbReference type="RuleBase" id="RU361126"/>
    </source>
</evidence>
<keyword evidence="9 13" id="KW-0482">Metalloprotease</keyword>
<dbReference type="EMBL" id="SNSC02000014">
    <property type="protein sequence ID" value="TID18442.1"/>
    <property type="molecule type" value="Genomic_DNA"/>
</dbReference>
<dbReference type="CDD" id="cd11008">
    <property type="entry name" value="M35_deuterolysin_like"/>
    <property type="match status" value="1"/>
</dbReference>
<feature type="active site" evidence="11">
    <location>
        <position position="309"/>
    </location>
</feature>
<evidence type="ECO:0000256" key="5">
    <source>
        <dbReference type="ARBA" id="ARBA00022723"/>
    </source>
</evidence>
<evidence type="ECO:0000256" key="8">
    <source>
        <dbReference type="ARBA" id="ARBA00022833"/>
    </source>
</evidence>
<sequence>MRFTSQIAIASLAALVSSKAIKLEKRAPALDVKLSPQGNSVVKAVMTNTGASDINLLNKGTFLDKAAVEKVTVSSDAGAVPFLGLRKRVSSTGLTADAFTPLAAGQTIEFDVDMATVHDLSSGGIFKVTSYGAIPYTEANSTDFAMGQALVYNSNQLEVTVDGKQASKVKRALPTLDKRTVVQSDCTGTKRTNTLSALSNCKQLATAASTAAKSGSASKFQEYFKSTSTSVRNTVSARLAAVATECGSSTSGKTTQYCTDVYSACDSNTLAYTIPSQNLVVNCNIYFSALPVLSNTCHAQDMTTTTIHEFTHAPGVYSPGTEDNGYGYAAATSLSSANAVLNADSYALYSNGVYNDDDDDAIVEHLLSYVVDTNGPSP</sequence>
<dbReference type="Pfam" id="PF02102">
    <property type="entry name" value="Peptidase_M35"/>
    <property type="match status" value="1"/>
</dbReference>
<comment type="function">
    <text evidence="13">Secreted metalloproteinase that allows assimilation of proteinaceous substrates. Shows high activities on basic nuclear substrates such as histone and protamine.</text>
</comment>
<comment type="caution">
    <text evidence="14">The sequence shown here is derived from an EMBL/GenBank/DDBJ whole genome shotgun (WGS) entry which is preliminary data.</text>
</comment>
<dbReference type="PRINTS" id="PR00768">
    <property type="entry name" value="DEUTEROLYSIN"/>
</dbReference>
<dbReference type="InterPro" id="IPR001384">
    <property type="entry name" value="Peptidase_M35"/>
</dbReference>
<keyword evidence="7 13" id="KW-0378">Hydrolase</keyword>
<keyword evidence="5 12" id="KW-0479">Metal-binding</keyword>
<gene>
    <name evidence="14" type="ORF">E6O75_ATG06518</name>
</gene>
<comment type="similarity">
    <text evidence="2 13">Belongs to the peptidase M35 family.</text>
</comment>
<keyword evidence="13" id="KW-0964">Secreted</keyword>
<reference evidence="14 15" key="1">
    <citation type="submission" date="2019-04" db="EMBL/GenBank/DDBJ databases">
        <title>High contiguity whole genome sequence and gene annotation resource for two Venturia nashicola isolates.</title>
        <authorList>
            <person name="Prokchorchik M."/>
            <person name="Won K."/>
            <person name="Lee Y."/>
            <person name="Choi E.D."/>
            <person name="Segonzac C."/>
            <person name="Sohn K.H."/>
        </authorList>
    </citation>
    <scope>NUCLEOTIDE SEQUENCE [LARGE SCALE GENOMIC DNA]</scope>
    <source>
        <strain evidence="14 15">PRI2</strain>
    </source>
</reference>
<dbReference type="PANTHER" id="PTHR37016">
    <property type="match status" value="1"/>
</dbReference>
<comment type="subcellular location">
    <subcellularLocation>
        <location evidence="13">Secreted</location>
    </subcellularLocation>
</comment>
<evidence type="ECO:0000256" key="9">
    <source>
        <dbReference type="ARBA" id="ARBA00023049"/>
    </source>
</evidence>
<evidence type="ECO:0000256" key="1">
    <source>
        <dbReference type="ARBA" id="ARBA00001187"/>
    </source>
</evidence>
<dbReference type="GO" id="GO:0006508">
    <property type="term" value="P:proteolysis"/>
    <property type="evidence" value="ECO:0007669"/>
    <property type="project" value="UniProtKB-KW"/>
</dbReference>
<keyword evidence="10" id="KW-0865">Zymogen</keyword>
<keyword evidence="8 12" id="KW-0862">Zinc</keyword>
<keyword evidence="6" id="KW-0732">Signal</keyword>
<evidence type="ECO:0000256" key="4">
    <source>
        <dbReference type="ARBA" id="ARBA00022685"/>
    </source>
</evidence>
<dbReference type="EC" id="3.4.24.39" evidence="13"/>
<name>A0A4Z1NV43_9PEZI</name>